<dbReference type="AlphaFoldDB" id="A0A1H7Z2C0"/>
<evidence type="ECO:0000313" key="2">
    <source>
        <dbReference type="Proteomes" id="UP000198761"/>
    </source>
</evidence>
<protein>
    <submittedName>
        <fullName evidence="1">Uncharacterized protein</fullName>
    </submittedName>
</protein>
<reference evidence="1 2" key="1">
    <citation type="submission" date="2016-10" db="EMBL/GenBank/DDBJ databases">
        <authorList>
            <person name="de Groot N.N."/>
        </authorList>
    </citation>
    <scope>NUCLEOTIDE SEQUENCE [LARGE SCALE GENOMIC DNA]</scope>
    <source>
        <strain evidence="1 2">DSM 3857</strain>
    </source>
</reference>
<keyword evidence="2" id="KW-1185">Reference proteome</keyword>
<accession>A0A1H7Z2C0</accession>
<dbReference type="Proteomes" id="UP000198761">
    <property type="component" value="Unassembled WGS sequence"/>
</dbReference>
<dbReference type="RefSeq" id="WP_139201505.1">
    <property type="nucleotide sequence ID" value="NZ_FOCE01000001.1"/>
</dbReference>
<organism evidence="1 2">
    <name type="scientific">Gemmobacter aquatilis</name>
    <dbReference type="NCBI Taxonomy" id="933059"/>
    <lineage>
        <taxon>Bacteria</taxon>
        <taxon>Pseudomonadati</taxon>
        <taxon>Pseudomonadota</taxon>
        <taxon>Alphaproteobacteria</taxon>
        <taxon>Rhodobacterales</taxon>
        <taxon>Paracoccaceae</taxon>
        <taxon>Gemmobacter</taxon>
    </lineage>
</organism>
<dbReference type="STRING" id="933059.SAMN04488103_101381"/>
<name>A0A1H7Z2C0_9RHOB</name>
<sequence length="704" mass="74552">MMLRALLLAVVLFAPGLAWAEIAKVRSGEHAGFSRLVITLAEPTRWKFGRSEDGYELRLDRAGIVFDLEHVFTRIPKTRIGAVASAGESRLTVTASCACHAEFFEFRPGIFVIDLKDGTPADGSGFETALEDSVPENHGSEMAYGWSDAQPMVKPGAAAEGPAAALQTSMMRESLLRELSLGAARGLVDMKPIAASGFDGAGQMTGQIRIGDDIGFDPHQGGGIAPMPAQSDICIEDAQLAMQDWTRSESPQVEIAGLREGLLKEFDKPDVGAVEKAAQSYLSLGFGLEARQLIAQFAPEMTSAPLLMSLGALVDGEHDPADTFGGMENCDTAAAMWSVLARPHLRPSERINAAAIVRAFSVLPPWLRRSLVLPLGERLLEQGDLEAARRISDAADRVSPQGVTGAALIDAELLMRGGETAKAQKKLLAIAGERGALEPEALIAHVELAAAQKSAVSPAIISDLSALVQQHSGLDLELRLLHALILAEALNGDFGAAMKDAERAPEARAEVWSLLAETGPDTAVLEFAVLGQAGPRPEVSRETGIRFAERLVRLGFGEEAALWLSAVAPESGSRTEQERLLFARIALAGRNALSALRHLAGISSPEATKIRAEAQMQLGDFPAAAVSLKQTGDMGAIAQATRLSQHWQGVAAQDNGAWKTAASFAVSQDATRADTENVTLSAAARIASESQAAREAMDALLSPP</sequence>
<proteinExistence type="predicted"/>
<dbReference type="EMBL" id="FOCE01000001">
    <property type="protein sequence ID" value="SEM52375.1"/>
    <property type="molecule type" value="Genomic_DNA"/>
</dbReference>
<evidence type="ECO:0000313" key="1">
    <source>
        <dbReference type="EMBL" id="SEM52375.1"/>
    </source>
</evidence>
<gene>
    <name evidence="1" type="ORF">SAMN04488103_101381</name>
</gene>
<dbReference type="OrthoDB" id="7847197at2"/>